<evidence type="ECO:0000256" key="4">
    <source>
        <dbReference type="ARBA" id="ARBA00023040"/>
    </source>
</evidence>
<feature type="domain" description="G-protein coupled receptors family 1 profile" evidence="11">
    <location>
        <begin position="53"/>
        <end position="262"/>
    </location>
</feature>
<evidence type="ECO:0000313" key="13">
    <source>
        <dbReference type="Proteomes" id="UP000507470"/>
    </source>
</evidence>
<dbReference type="CDD" id="cd00637">
    <property type="entry name" value="7tm_classA_rhodopsin-like"/>
    <property type="match status" value="1"/>
</dbReference>
<evidence type="ECO:0000256" key="1">
    <source>
        <dbReference type="ARBA" id="ARBA00004141"/>
    </source>
</evidence>
<keyword evidence="6 8" id="KW-0675">Receptor</keyword>
<feature type="compositionally biased region" description="Basic and acidic residues" evidence="9">
    <location>
        <begin position="290"/>
        <end position="302"/>
    </location>
</feature>
<dbReference type="Pfam" id="PF00001">
    <property type="entry name" value="7tm_1"/>
    <property type="match status" value="1"/>
</dbReference>
<dbReference type="PANTHER" id="PTHR24243">
    <property type="entry name" value="G-PROTEIN COUPLED RECEPTOR"/>
    <property type="match status" value="1"/>
</dbReference>
<evidence type="ECO:0000256" key="6">
    <source>
        <dbReference type="ARBA" id="ARBA00023170"/>
    </source>
</evidence>
<evidence type="ECO:0000256" key="2">
    <source>
        <dbReference type="ARBA" id="ARBA00022692"/>
    </source>
</evidence>
<feature type="transmembrane region" description="Helical" evidence="10">
    <location>
        <begin position="203"/>
        <end position="224"/>
    </location>
</feature>
<dbReference type="PRINTS" id="PR00237">
    <property type="entry name" value="GPCRRHODOPSN"/>
</dbReference>
<feature type="transmembrane region" description="Helical" evidence="10">
    <location>
        <begin position="36"/>
        <end position="63"/>
    </location>
</feature>
<dbReference type="OrthoDB" id="6153266at2759"/>
<feature type="region of interest" description="Disordered" evidence="9">
    <location>
        <begin position="264"/>
        <end position="302"/>
    </location>
</feature>
<gene>
    <name evidence="12" type="ORF">MCOR_56488</name>
</gene>
<feature type="transmembrane region" description="Helical" evidence="10">
    <location>
        <begin position="113"/>
        <end position="134"/>
    </location>
</feature>
<keyword evidence="5 10" id="KW-0472">Membrane</keyword>
<proteinExistence type="inferred from homology"/>
<evidence type="ECO:0000256" key="3">
    <source>
        <dbReference type="ARBA" id="ARBA00022989"/>
    </source>
</evidence>
<evidence type="ECO:0000256" key="10">
    <source>
        <dbReference type="SAM" id="Phobius"/>
    </source>
</evidence>
<evidence type="ECO:0000256" key="8">
    <source>
        <dbReference type="RuleBase" id="RU000688"/>
    </source>
</evidence>
<keyword evidence="13" id="KW-1185">Reference proteome</keyword>
<keyword evidence="2 8" id="KW-0812">Transmembrane</keyword>
<evidence type="ECO:0000256" key="5">
    <source>
        <dbReference type="ARBA" id="ARBA00023136"/>
    </source>
</evidence>
<dbReference type="InterPro" id="IPR017452">
    <property type="entry name" value="GPCR_Rhodpsn_7TM"/>
</dbReference>
<dbReference type="EMBL" id="CACVKT020010047">
    <property type="protein sequence ID" value="CAC5424595.1"/>
    <property type="molecule type" value="Genomic_DNA"/>
</dbReference>
<evidence type="ECO:0000256" key="9">
    <source>
        <dbReference type="SAM" id="MobiDB-lite"/>
    </source>
</evidence>
<evidence type="ECO:0000313" key="12">
    <source>
        <dbReference type="EMBL" id="CAC5424595.1"/>
    </source>
</evidence>
<keyword evidence="3 10" id="KW-1133">Transmembrane helix</keyword>
<dbReference type="PROSITE" id="PS00237">
    <property type="entry name" value="G_PROTEIN_RECEP_F1_1"/>
    <property type="match status" value="1"/>
</dbReference>
<feature type="transmembrane region" description="Helical" evidence="10">
    <location>
        <begin position="70"/>
        <end position="93"/>
    </location>
</feature>
<dbReference type="InterPro" id="IPR000276">
    <property type="entry name" value="GPCR_Rhodpsn"/>
</dbReference>
<dbReference type="Gene3D" id="1.20.1070.10">
    <property type="entry name" value="Rhodopsin 7-helix transmembrane proteins"/>
    <property type="match status" value="1"/>
</dbReference>
<dbReference type="SUPFAM" id="SSF81321">
    <property type="entry name" value="Family A G protein-coupled receptor-like"/>
    <property type="match status" value="1"/>
</dbReference>
<sequence>MMYLNSTSTAIYTISENDTHEYTSILEISNQLARVLIPAAVFFCIILVSGVIGNIMVLIVYGFRIKKTAYSILILILAALDLMTCLLGVPYHIVSVVYPLMFVWNGFCKSVSFILHFTTMSSAFIVNIIAYDRYRKICRPFQSQLSLTRIKRDSFFVITVSVILATPVLVIYGSTAEETDIANLTGTVCFIRQEFSGTLFHQIYDGIIFLLFIVLLIFMISMYINVGRRILKLRALKRKTSNSASETAATRESKDWNTIKMLQKKTQGEENATTISMAPKRNNQDNSYRSSEKLTHCKIKTD</sequence>
<keyword evidence="4 8" id="KW-0297">G-protein coupled receptor</keyword>
<evidence type="ECO:0000259" key="11">
    <source>
        <dbReference type="PROSITE" id="PS50262"/>
    </source>
</evidence>
<keyword evidence="7 8" id="KW-0807">Transducer</keyword>
<evidence type="ECO:0000256" key="7">
    <source>
        <dbReference type="ARBA" id="ARBA00023224"/>
    </source>
</evidence>
<accession>A0A6J8EYM7</accession>
<protein>
    <submittedName>
        <fullName evidence="12">NMUR1</fullName>
    </submittedName>
</protein>
<comment type="subcellular location">
    <subcellularLocation>
        <location evidence="1">Membrane</location>
        <topology evidence="1">Multi-pass membrane protein</topology>
    </subcellularLocation>
</comment>
<dbReference type="GO" id="GO:0004930">
    <property type="term" value="F:G protein-coupled receptor activity"/>
    <property type="evidence" value="ECO:0007669"/>
    <property type="project" value="UniProtKB-KW"/>
</dbReference>
<feature type="transmembrane region" description="Helical" evidence="10">
    <location>
        <begin position="155"/>
        <end position="174"/>
    </location>
</feature>
<dbReference type="PANTHER" id="PTHR24243:SF208">
    <property type="entry name" value="PYROKININ-1 RECEPTOR"/>
    <property type="match status" value="1"/>
</dbReference>
<dbReference type="AlphaFoldDB" id="A0A6J8EYM7"/>
<name>A0A6J8EYM7_MYTCO</name>
<dbReference type="Proteomes" id="UP000507470">
    <property type="component" value="Unassembled WGS sequence"/>
</dbReference>
<dbReference type="GO" id="GO:0016020">
    <property type="term" value="C:membrane"/>
    <property type="evidence" value="ECO:0007669"/>
    <property type="project" value="UniProtKB-SubCell"/>
</dbReference>
<comment type="similarity">
    <text evidence="8">Belongs to the G-protein coupled receptor 1 family.</text>
</comment>
<organism evidence="12 13">
    <name type="scientific">Mytilus coruscus</name>
    <name type="common">Sea mussel</name>
    <dbReference type="NCBI Taxonomy" id="42192"/>
    <lineage>
        <taxon>Eukaryota</taxon>
        <taxon>Metazoa</taxon>
        <taxon>Spiralia</taxon>
        <taxon>Lophotrochozoa</taxon>
        <taxon>Mollusca</taxon>
        <taxon>Bivalvia</taxon>
        <taxon>Autobranchia</taxon>
        <taxon>Pteriomorphia</taxon>
        <taxon>Mytilida</taxon>
        <taxon>Mytiloidea</taxon>
        <taxon>Mytilidae</taxon>
        <taxon>Mytilinae</taxon>
        <taxon>Mytilus</taxon>
    </lineage>
</organism>
<reference evidence="12 13" key="1">
    <citation type="submission" date="2020-06" db="EMBL/GenBank/DDBJ databases">
        <authorList>
            <person name="Li R."/>
            <person name="Bekaert M."/>
        </authorList>
    </citation>
    <scope>NUCLEOTIDE SEQUENCE [LARGE SCALE GENOMIC DNA]</scope>
    <source>
        <strain evidence="13">wild</strain>
    </source>
</reference>
<dbReference type="PROSITE" id="PS50262">
    <property type="entry name" value="G_PROTEIN_RECEP_F1_2"/>
    <property type="match status" value="1"/>
</dbReference>